<evidence type="ECO:0000313" key="2">
    <source>
        <dbReference type="Proteomes" id="UP000596074"/>
    </source>
</evidence>
<evidence type="ECO:0000313" key="1">
    <source>
        <dbReference type="EMBL" id="QQD23977.1"/>
    </source>
</evidence>
<dbReference type="AlphaFoldDB" id="A0A9X7UVU6"/>
<protein>
    <submittedName>
        <fullName evidence="1">Uncharacterized protein</fullName>
    </submittedName>
</protein>
<accession>A0A9X7UVU6</accession>
<reference evidence="1 2" key="1">
    <citation type="submission" date="2019-11" db="EMBL/GenBank/DDBJ databases">
        <title>Venatorbacter sp. nov. a predator of Campylobacter and other Gram-negative bacteria.</title>
        <authorList>
            <person name="Saeedi A."/>
            <person name="Cummings N.J."/>
            <person name="Connerton I.F."/>
            <person name="Connerton P.L."/>
        </authorList>
    </citation>
    <scope>NUCLEOTIDE SEQUENCE [LARGE SCALE GENOMIC DNA]</scope>
    <source>
        <strain evidence="1">XL5</strain>
    </source>
</reference>
<keyword evidence="2" id="KW-1185">Reference proteome</keyword>
<organism evidence="1 2">
    <name type="scientific">Venatoribacter cucullus</name>
    <dbReference type="NCBI Taxonomy" id="2661630"/>
    <lineage>
        <taxon>Bacteria</taxon>
        <taxon>Pseudomonadati</taxon>
        <taxon>Pseudomonadota</taxon>
        <taxon>Gammaproteobacteria</taxon>
        <taxon>Oceanospirillales</taxon>
        <taxon>Oceanospirillaceae</taxon>
        <taxon>Venatoribacter</taxon>
    </lineage>
</organism>
<dbReference type="EMBL" id="CP046056">
    <property type="protein sequence ID" value="QQD23977.1"/>
    <property type="molecule type" value="Genomic_DNA"/>
</dbReference>
<proteinExistence type="predicted"/>
<dbReference type="Proteomes" id="UP000596074">
    <property type="component" value="Chromosome"/>
</dbReference>
<sequence>MRCWLAVVLGCWILHGWSNTVSLTYSGASLVDVWLQLPDGRILRATQPYAEDLPLWLEYQPGSTRLHIDGPLPAGNYRLGVSRWFAVQPLDYRLQLPAGAIVDGLLDNDAQVVDWLAELSADELWPAAQPAPDYQQRAQLRGDWEVMTAAGTLRLQLDAEQLRLWWQPVHEQDCMAYEFKPGPGLPGGLRWRDGLRLHRGLLLEVAEAEVIASLPEWLLLQPVSNGLQALGCCGNGPCP</sequence>
<dbReference type="KEGG" id="vcw:GJQ55_05555"/>
<name>A0A9X7UVU6_9GAMM</name>
<dbReference type="RefSeq" id="WP_228346525.1">
    <property type="nucleotide sequence ID" value="NZ_CP046056.1"/>
</dbReference>
<gene>
    <name evidence="1" type="ORF">GJQ55_05555</name>
</gene>